<keyword evidence="2" id="KW-1185">Reference proteome</keyword>
<dbReference type="OrthoDB" id="4177831at2"/>
<organism evidence="1 2">
    <name type="scientific">Sphingomonas palmae</name>
    <dbReference type="NCBI Taxonomy" id="1855283"/>
    <lineage>
        <taxon>Bacteria</taxon>
        <taxon>Pseudomonadati</taxon>
        <taxon>Pseudomonadota</taxon>
        <taxon>Alphaproteobacteria</taxon>
        <taxon>Sphingomonadales</taxon>
        <taxon>Sphingomonadaceae</taxon>
        <taxon>Sphingomonas</taxon>
    </lineage>
</organism>
<dbReference type="EMBL" id="FNZZ01000002">
    <property type="protein sequence ID" value="SEK91163.1"/>
    <property type="molecule type" value="Genomic_DNA"/>
</dbReference>
<dbReference type="STRING" id="1855283.SAMN05216382_1094"/>
<evidence type="ECO:0000313" key="1">
    <source>
        <dbReference type="EMBL" id="SEK91163.1"/>
    </source>
</evidence>
<dbReference type="Proteomes" id="UP000199214">
    <property type="component" value="Unassembled WGS sequence"/>
</dbReference>
<name>A0A1H7KWD2_9SPHN</name>
<evidence type="ECO:0000313" key="2">
    <source>
        <dbReference type="Proteomes" id="UP000199214"/>
    </source>
</evidence>
<evidence type="ECO:0008006" key="3">
    <source>
        <dbReference type="Google" id="ProtNLM"/>
    </source>
</evidence>
<dbReference type="Gene3D" id="3.10.450.40">
    <property type="match status" value="1"/>
</dbReference>
<dbReference type="RefSeq" id="WP_143051802.1">
    <property type="nucleotide sequence ID" value="NZ_FNZZ01000002.1"/>
</dbReference>
<protein>
    <recommendedName>
        <fullName evidence="3">DUF3223 domain-containing protein</fullName>
    </recommendedName>
</protein>
<gene>
    <name evidence="1" type="ORF">SAMN05216382_1094</name>
</gene>
<accession>A0A1H7KWD2</accession>
<reference evidence="2" key="1">
    <citation type="submission" date="2016-10" db="EMBL/GenBank/DDBJ databases">
        <authorList>
            <person name="Varghese N."/>
            <person name="Submissions S."/>
        </authorList>
    </citation>
    <scope>NUCLEOTIDE SEQUENCE [LARGE SCALE GENOMIC DNA]</scope>
    <source>
        <strain evidence="2">JS21-1</strain>
    </source>
</reference>
<dbReference type="AlphaFoldDB" id="A0A1H7KWD2"/>
<proteinExistence type="predicted"/>
<sequence>MPTKPLTLPNGKTFVSRGAAEAHFLDMRWRYPLNTPIDDPADHDDLLSLLERYDEAIQDGPSKIGTGILHFETRLNRTNGGANVGFWAVRQNNSETDFSIIKAVAAKGSTEAQQFSDACRVALADDLNEAKRVHFETWGDPAGTVECEATGARIERSQARADYVMMPIRDIVNGFRTANGWAEKLPTGVITKPNDAQTITRFEDPIAAEAFRRYHHGVAQIRIVAKDASADKLRAGRSTPPKRPLSF</sequence>
<dbReference type="Pfam" id="PF11523">
    <property type="entry name" value="DUF3223"/>
    <property type="match status" value="1"/>
</dbReference>